<evidence type="ECO:0000313" key="14">
    <source>
        <dbReference type="Proteomes" id="UP000198623"/>
    </source>
</evidence>
<keyword evidence="4" id="KW-0488">Methylation</keyword>
<sequence length="180" mass="19847">MHREAHYKSLHSQFGFTLIELMVALAVSLILIVIGIPSWTHILARSDVTSTSLAIRAGLSIARSEAVKRGASVQVCSLDNVLTQCAGHVGIGRLMWGNGFIVFQDVDKDRVYTAGTDELLNLTHFSEPVDIDWGRGHYLIYAPSGRLQMGNSSFHIKHLASSLERHLILNNVGRVRSTDI</sequence>
<keyword evidence="7 11" id="KW-1133">Transmembrane helix</keyword>
<comment type="subcellular location">
    <subcellularLocation>
        <location evidence="1">Cell inner membrane</location>
        <topology evidence="1">Single-pass membrane protein</topology>
    </subcellularLocation>
</comment>
<dbReference type="InterPro" id="IPR012902">
    <property type="entry name" value="N_methyl_site"/>
</dbReference>
<protein>
    <recommendedName>
        <fullName evidence="2">Type II secretion system protein H</fullName>
    </recommendedName>
    <alternativeName>
        <fullName evidence="10">General secretion pathway protein H</fullName>
    </alternativeName>
</protein>
<dbReference type="EMBL" id="FOOU01000017">
    <property type="protein sequence ID" value="SFG89167.1"/>
    <property type="molecule type" value="Genomic_DNA"/>
</dbReference>
<dbReference type="Gene3D" id="3.55.40.10">
    <property type="entry name" value="minor pseudopilin epsh domain"/>
    <property type="match status" value="1"/>
</dbReference>
<accession>A0A1I2VLQ7</accession>
<name>A0A1I2VLQ7_9GAMM</name>
<keyword evidence="6 11" id="KW-0812">Transmembrane</keyword>
<dbReference type="STRING" id="1045558.SAMN05216175_11759"/>
<evidence type="ECO:0000256" key="10">
    <source>
        <dbReference type="ARBA" id="ARBA00030775"/>
    </source>
</evidence>
<dbReference type="GO" id="GO:0015628">
    <property type="term" value="P:protein secretion by the type II secretion system"/>
    <property type="evidence" value="ECO:0007669"/>
    <property type="project" value="InterPro"/>
</dbReference>
<keyword evidence="5" id="KW-0997">Cell inner membrane</keyword>
<evidence type="ECO:0000256" key="2">
    <source>
        <dbReference type="ARBA" id="ARBA00021549"/>
    </source>
</evidence>
<evidence type="ECO:0000256" key="9">
    <source>
        <dbReference type="ARBA" id="ARBA00025772"/>
    </source>
</evidence>
<evidence type="ECO:0000256" key="5">
    <source>
        <dbReference type="ARBA" id="ARBA00022519"/>
    </source>
</evidence>
<reference evidence="14" key="1">
    <citation type="submission" date="2016-10" db="EMBL/GenBank/DDBJ databases">
        <authorList>
            <person name="Varghese N."/>
            <person name="Submissions S."/>
        </authorList>
    </citation>
    <scope>NUCLEOTIDE SEQUENCE [LARGE SCALE GENOMIC DNA]</scope>
    <source>
        <strain evidence="14">CGMCC 1.10971</strain>
    </source>
</reference>
<dbReference type="SUPFAM" id="SSF54523">
    <property type="entry name" value="Pili subunits"/>
    <property type="match status" value="1"/>
</dbReference>
<proteinExistence type="inferred from homology"/>
<evidence type="ECO:0000256" key="6">
    <source>
        <dbReference type="ARBA" id="ARBA00022692"/>
    </source>
</evidence>
<dbReference type="RefSeq" id="WP_090730356.1">
    <property type="nucleotide sequence ID" value="NZ_FOOU01000017.1"/>
</dbReference>
<feature type="domain" description="General secretion pathway GspH" evidence="12">
    <location>
        <begin position="55"/>
        <end position="173"/>
    </location>
</feature>
<keyword evidence="3" id="KW-1003">Cell membrane</keyword>
<feature type="transmembrane region" description="Helical" evidence="11">
    <location>
        <begin position="21"/>
        <end position="40"/>
    </location>
</feature>
<dbReference type="NCBIfam" id="TIGR02532">
    <property type="entry name" value="IV_pilin_GFxxxE"/>
    <property type="match status" value="1"/>
</dbReference>
<evidence type="ECO:0000256" key="7">
    <source>
        <dbReference type="ARBA" id="ARBA00022989"/>
    </source>
</evidence>
<evidence type="ECO:0000256" key="1">
    <source>
        <dbReference type="ARBA" id="ARBA00004377"/>
    </source>
</evidence>
<organism evidence="13 14">
    <name type="scientific">Neptunomonas qingdaonensis</name>
    <dbReference type="NCBI Taxonomy" id="1045558"/>
    <lineage>
        <taxon>Bacteria</taxon>
        <taxon>Pseudomonadati</taxon>
        <taxon>Pseudomonadota</taxon>
        <taxon>Gammaproteobacteria</taxon>
        <taxon>Oceanospirillales</taxon>
        <taxon>Oceanospirillaceae</taxon>
        <taxon>Neptunomonas</taxon>
    </lineage>
</organism>
<dbReference type="InterPro" id="IPR022346">
    <property type="entry name" value="T2SS_GspH"/>
</dbReference>
<evidence type="ECO:0000313" key="13">
    <source>
        <dbReference type="EMBL" id="SFG89167.1"/>
    </source>
</evidence>
<dbReference type="OrthoDB" id="5624462at2"/>
<evidence type="ECO:0000256" key="11">
    <source>
        <dbReference type="SAM" id="Phobius"/>
    </source>
</evidence>
<dbReference type="Pfam" id="PF12019">
    <property type="entry name" value="GspH"/>
    <property type="match status" value="1"/>
</dbReference>
<keyword evidence="14" id="KW-1185">Reference proteome</keyword>
<comment type="similarity">
    <text evidence="9">Belongs to the GSP H family.</text>
</comment>
<dbReference type="Proteomes" id="UP000198623">
    <property type="component" value="Unassembled WGS sequence"/>
</dbReference>
<evidence type="ECO:0000256" key="8">
    <source>
        <dbReference type="ARBA" id="ARBA00023136"/>
    </source>
</evidence>
<dbReference type="Pfam" id="PF07963">
    <property type="entry name" value="N_methyl"/>
    <property type="match status" value="1"/>
</dbReference>
<dbReference type="GO" id="GO:0005886">
    <property type="term" value="C:plasma membrane"/>
    <property type="evidence" value="ECO:0007669"/>
    <property type="project" value="UniProtKB-SubCell"/>
</dbReference>
<evidence type="ECO:0000256" key="4">
    <source>
        <dbReference type="ARBA" id="ARBA00022481"/>
    </source>
</evidence>
<evidence type="ECO:0000259" key="12">
    <source>
        <dbReference type="Pfam" id="PF12019"/>
    </source>
</evidence>
<keyword evidence="8 11" id="KW-0472">Membrane</keyword>
<evidence type="ECO:0000256" key="3">
    <source>
        <dbReference type="ARBA" id="ARBA00022475"/>
    </source>
</evidence>
<dbReference type="GO" id="GO:0015627">
    <property type="term" value="C:type II protein secretion system complex"/>
    <property type="evidence" value="ECO:0007669"/>
    <property type="project" value="InterPro"/>
</dbReference>
<dbReference type="AlphaFoldDB" id="A0A1I2VLQ7"/>
<dbReference type="InterPro" id="IPR045584">
    <property type="entry name" value="Pilin-like"/>
</dbReference>
<gene>
    <name evidence="13" type="ORF">SAMN05216175_11759</name>
</gene>